<name>A0AAW1JER5_POPJA</name>
<feature type="region of interest" description="Disordered" evidence="1">
    <location>
        <begin position="1"/>
        <end position="31"/>
    </location>
</feature>
<gene>
    <name evidence="2" type="ORF">QE152_g30436</name>
</gene>
<dbReference type="Proteomes" id="UP001458880">
    <property type="component" value="Unassembled WGS sequence"/>
</dbReference>
<keyword evidence="3" id="KW-1185">Reference proteome</keyword>
<accession>A0AAW1JER5</accession>
<reference evidence="2 3" key="1">
    <citation type="journal article" date="2024" name="BMC Genomics">
        <title>De novo assembly and annotation of Popillia japonica's genome with initial clues to its potential as an invasive pest.</title>
        <authorList>
            <person name="Cucini C."/>
            <person name="Boschi S."/>
            <person name="Funari R."/>
            <person name="Cardaioli E."/>
            <person name="Iannotti N."/>
            <person name="Marturano G."/>
            <person name="Paoli F."/>
            <person name="Bruttini M."/>
            <person name="Carapelli A."/>
            <person name="Frati F."/>
            <person name="Nardi F."/>
        </authorList>
    </citation>
    <scope>NUCLEOTIDE SEQUENCE [LARGE SCALE GENOMIC DNA]</scope>
    <source>
        <strain evidence="2">DMR45628</strain>
    </source>
</reference>
<feature type="region of interest" description="Disordered" evidence="1">
    <location>
        <begin position="56"/>
        <end position="79"/>
    </location>
</feature>
<proteinExistence type="predicted"/>
<dbReference type="AlphaFoldDB" id="A0AAW1JER5"/>
<evidence type="ECO:0000313" key="2">
    <source>
        <dbReference type="EMBL" id="KAK9701669.1"/>
    </source>
</evidence>
<evidence type="ECO:0000313" key="3">
    <source>
        <dbReference type="Proteomes" id="UP001458880"/>
    </source>
</evidence>
<dbReference type="EMBL" id="JASPKY010000410">
    <property type="protein sequence ID" value="KAK9701669.1"/>
    <property type="molecule type" value="Genomic_DNA"/>
</dbReference>
<evidence type="ECO:0000256" key="1">
    <source>
        <dbReference type="SAM" id="MobiDB-lite"/>
    </source>
</evidence>
<organism evidence="2 3">
    <name type="scientific">Popillia japonica</name>
    <name type="common">Japanese beetle</name>
    <dbReference type="NCBI Taxonomy" id="7064"/>
    <lineage>
        <taxon>Eukaryota</taxon>
        <taxon>Metazoa</taxon>
        <taxon>Ecdysozoa</taxon>
        <taxon>Arthropoda</taxon>
        <taxon>Hexapoda</taxon>
        <taxon>Insecta</taxon>
        <taxon>Pterygota</taxon>
        <taxon>Neoptera</taxon>
        <taxon>Endopterygota</taxon>
        <taxon>Coleoptera</taxon>
        <taxon>Polyphaga</taxon>
        <taxon>Scarabaeiformia</taxon>
        <taxon>Scarabaeidae</taxon>
        <taxon>Rutelinae</taxon>
        <taxon>Popillia</taxon>
    </lineage>
</organism>
<comment type="caution">
    <text evidence="2">The sequence shown here is derived from an EMBL/GenBank/DDBJ whole genome shotgun (WGS) entry which is preliminary data.</text>
</comment>
<protein>
    <submittedName>
        <fullName evidence="2">Uncharacterized protein</fullName>
    </submittedName>
</protein>
<sequence>MDGYPMGRCRHRRHKPTEVPRGHTGSLPNVQVPLSEDRTKNINKESSLPNVQVPLSEDRTKNINKESTLQQDNGERGAISRRLENTIETFYGEEKYS</sequence>